<name>A0A2C8F785_9BACT</name>
<keyword evidence="2" id="KW-1185">Reference proteome</keyword>
<sequence>MKILMFAINDPAGTAIQFTKAVNKYSEHEVRLVTLETRYTHSWEKDLHIPDLGLDGMEEVRILMEEADVFHFHMTCDEHQPFGPWLPADYLAGKAVVHHHHGHHDFRSNPDSFRQKYAELGRTNLLVSTPDLMKLLPEAQWQPNLVPIDDPLLKPLGGRFDDPGRLSICHSPTRKDLKNTDDFLAVVKRLAKDKVRLDVDMIDDVPNDECLARKRRCHVLFDHMQGYYGVSSLEGLSQGVAVIAGLDVWNREQVARFAGTEDLPWILAHDRDSLETCLRELDGDRAFCEAKGYEGRLFMEKYWSDRRVAEHLIDFYETM</sequence>
<dbReference type="OrthoDB" id="5430176at2"/>
<proteinExistence type="predicted"/>
<gene>
    <name evidence="1" type="ORF">DPRO_1544</name>
</gene>
<dbReference type="RefSeq" id="WP_097011496.1">
    <property type="nucleotide sequence ID" value="NZ_LT907975.1"/>
</dbReference>
<dbReference type="AlphaFoldDB" id="A0A2C8F785"/>
<evidence type="ECO:0000313" key="1">
    <source>
        <dbReference type="EMBL" id="SOB58440.1"/>
    </source>
</evidence>
<protein>
    <recommendedName>
        <fullName evidence="3">Glycosyltransferase family 1 protein</fullName>
    </recommendedName>
</protein>
<dbReference type="KEGG" id="pprf:DPRO_1544"/>
<accession>A0A2C8F785</accession>
<reference evidence="2" key="1">
    <citation type="submission" date="2017-09" db="EMBL/GenBank/DDBJ databases">
        <authorList>
            <person name="Regsiter A."/>
            <person name="William W."/>
        </authorList>
    </citation>
    <scope>NUCLEOTIDE SEQUENCE [LARGE SCALE GENOMIC DNA]</scope>
    <source>
        <strain evidence="2">500-1</strain>
    </source>
</reference>
<evidence type="ECO:0008006" key="3">
    <source>
        <dbReference type="Google" id="ProtNLM"/>
    </source>
</evidence>
<organism evidence="1 2">
    <name type="scientific">Pseudodesulfovibrio profundus</name>
    <dbReference type="NCBI Taxonomy" id="57320"/>
    <lineage>
        <taxon>Bacteria</taxon>
        <taxon>Pseudomonadati</taxon>
        <taxon>Thermodesulfobacteriota</taxon>
        <taxon>Desulfovibrionia</taxon>
        <taxon>Desulfovibrionales</taxon>
        <taxon>Desulfovibrionaceae</taxon>
    </lineage>
</organism>
<dbReference type="Proteomes" id="UP000219215">
    <property type="component" value="Chromosome DPRO"/>
</dbReference>
<dbReference type="EMBL" id="LT907975">
    <property type="protein sequence ID" value="SOB58440.1"/>
    <property type="molecule type" value="Genomic_DNA"/>
</dbReference>
<dbReference type="SUPFAM" id="SSF53756">
    <property type="entry name" value="UDP-Glycosyltransferase/glycogen phosphorylase"/>
    <property type="match status" value="1"/>
</dbReference>
<evidence type="ECO:0000313" key="2">
    <source>
        <dbReference type="Proteomes" id="UP000219215"/>
    </source>
</evidence>